<evidence type="ECO:0000256" key="3">
    <source>
        <dbReference type="SAM" id="Phobius"/>
    </source>
</evidence>
<dbReference type="Proteomes" id="UP001431783">
    <property type="component" value="Unassembled WGS sequence"/>
</dbReference>
<dbReference type="PANTHER" id="PTHR24252:SF7">
    <property type="entry name" value="HYALIN"/>
    <property type="match status" value="1"/>
</dbReference>
<evidence type="ECO:0000256" key="1">
    <source>
        <dbReference type="ARBA" id="ARBA00023157"/>
    </source>
</evidence>
<feature type="domain" description="Peptidase S1" evidence="4">
    <location>
        <begin position="388"/>
        <end position="532"/>
    </location>
</feature>
<dbReference type="InterPro" id="IPR001314">
    <property type="entry name" value="Peptidase_S1A"/>
</dbReference>
<reference evidence="5 6" key="1">
    <citation type="submission" date="2023-03" db="EMBL/GenBank/DDBJ databases">
        <title>Genome insight into feeding habits of ladybird beetles.</title>
        <authorList>
            <person name="Li H.-S."/>
            <person name="Huang Y.-H."/>
            <person name="Pang H."/>
        </authorList>
    </citation>
    <scope>NUCLEOTIDE SEQUENCE [LARGE SCALE GENOMIC DNA]</scope>
    <source>
        <strain evidence="5">SYSU_2023b</strain>
        <tissue evidence="5">Whole body</tissue>
    </source>
</reference>
<sequence>MFSIQRQSKLLLVFSPFLSGKVANNCGPFFAVGLVLFFLSVRKSKHSKLNQVAAADSTGSLGRFLIIANPRHPSVAVLLCGASMLWMAILGAALMWFSFPTTCGSRRGAAYQIQPKPCWVDSIEGTCMFVYECIKSEGTHIGMCVDTFMFGSCCAHNIPSNVTLPNKNQPAVLYTTPSHHKPTTKLPPIPDKPSTILTSFSVKQHNAPVNRTHQMAMSLRPGSSSRNPTSPPRQSLRPMSTDSFDKADTNGLHIYTKSGWQSSTEPGFITSIHQNSIGSDPKLGMHWPQTTEPTYVRTKFKPNINKIKPTKKPIHNNKVNNKYSNKHTKSTTTTRRPPPTITKLPILSSSLKPEQIPTSTYSSVSAPATHKRMSCGEPKMTSQPHSRIVGGKNAPFGKWPWQVSVRRTSFFGFSSTHRCGGAVLNENWIATAGHCVDDLLTTQIRIRVGEYDFSNVQEELPFVERAVTKKVVHPKYNYFTFEYDLALVQLDAPLEFLPHIAPICLPASDDLLIGENATVTGWGRLKRVELYH</sequence>
<dbReference type="FunFam" id="2.40.10.10:FF:000068">
    <property type="entry name" value="transmembrane protease serine 2"/>
    <property type="match status" value="1"/>
</dbReference>
<dbReference type="SMART" id="SM00020">
    <property type="entry name" value="Tryp_SPc"/>
    <property type="match status" value="1"/>
</dbReference>
<comment type="caution">
    <text evidence="5">The sequence shown here is derived from an EMBL/GenBank/DDBJ whole genome shotgun (WGS) entry which is preliminary data.</text>
</comment>
<keyword evidence="1" id="KW-1015">Disulfide bond</keyword>
<dbReference type="InterPro" id="IPR009003">
    <property type="entry name" value="Peptidase_S1_PA"/>
</dbReference>
<protein>
    <recommendedName>
        <fullName evidence="4">Peptidase S1 domain-containing protein</fullName>
    </recommendedName>
</protein>
<evidence type="ECO:0000256" key="2">
    <source>
        <dbReference type="SAM" id="MobiDB-lite"/>
    </source>
</evidence>
<evidence type="ECO:0000259" key="4">
    <source>
        <dbReference type="PROSITE" id="PS50240"/>
    </source>
</evidence>
<evidence type="ECO:0000313" key="6">
    <source>
        <dbReference type="Proteomes" id="UP001431783"/>
    </source>
</evidence>
<accession>A0AAW1TWZ6</accession>
<feature type="region of interest" description="Disordered" evidence="2">
    <location>
        <begin position="217"/>
        <end position="243"/>
    </location>
</feature>
<gene>
    <name evidence="5" type="ORF">WA026_018795</name>
</gene>
<keyword evidence="3" id="KW-1133">Transmembrane helix</keyword>
<dbReference type="InterPro" id="IPR001254">
    <property type="entry name" value="Trypsin_dom"/>
</dbReference>
<feature type="compositionally biased region" description="Polar residues" evidence="2">
    <location>
        <begin position="349"/>
        <end position="366"/>
    </location>
</feature>
<feature type="region of interest" description="Disordered" evidence="2">
    <location>
        <begin position="306"/>
        <end position="389"/>
    </location>
</feature>
<feature type="transmembrane region" description="Helical" evidence="3">
    <location>
        <begin position="22"/>
        <end position="41"/>
    </location>
</feature>
<dbReference type="SUPFAM" id="SSF50494">
    <property type="entry name" value="Trypsin-like serine proteases"/>
    <property type="match status" value="1"/>
</dbReference>
<dbReference type="Pfam" id="PF00089">
    <property type="entry name" value="Trypsin"/>
    <property type="match status" value="1"/>
</dbReference>
<dbReference type="InterPro" id="IPR043504">
    <property type="entry name" value="Peptidase_S1_PA_chymotrypsin"/>
</dbReference>
<keyword evidence="6" id="KW-1185">Reference proteome</keyword>
<feature type="compositionally biased region" description="Low complexity" evidence="2">
    <location>
        <begin position="330"/>
        <end position="348"/>
    </location>
</feature>
<keyword evidence="3" id="KW-0812">Transmembrane</keyword>
<dbReference type="CDD" id="cd00190">
    <property type="entry name" value="Tryp_SPc"/>
    <property type="match status" value="1"/>
</dbReference>
<name>A0AAW1TWZ6_9CUCU</name>
<dbReference type="GO" id="GO:0004252">
    <property type="term" value="F:serine-type endopeptidase activity"/>
    <property type="evidence" value="ECO:0007669"/>
    <property type="project" value="InterPro"/>
</dbReference>
<dbReference type="PROSITE" id="PS50240">
    <property type="entry name" value="TRYPSIN_DOM"/>
    <property type="match status" value="1"/>
</dbReference>
<dbReference type="PANTHER" id="PTHR24252">
    <property type="entry name" value="ACROSIN-RELATED"/>
    <property type="match status" value="1"/>
</dbReference>
<organism evidence="5 6">
    <name type="scientific">Henosepilachna vigintioctopunctata</name>
    <dbReference type="NCBI Taxonomy" id="420089"/>
    <lineage>
        <taxon>Eukaryota</taxon>
        <taxon>Metazoa</taxon>
        <taxon>Ecdysozoa</taxon>
        <taxon>Arthropoda</taxon>
        <taxon>Hexapoda</taxon>
        <taxon>Insecta</taxon>
        <taxon>Pterygota</taxon>
        <taxon>Neoptera</taxon>
        <taxon>Endopterygota</taxon>
        <taxon>Coleoptera</taxon>
        <taxon>Polyphaga</taxon>
        <taxon>Cucujiformia</taxon>
        <taxon>Coccinelloidea</taxon>
        <taxon>Coccinellidae</taxon>
        <taxon>Epilachninae</taxon>
        <taxon>Epilachnini</taxon>
        <taxon>Henosepilachna</taxon>
    </lineage>
</organism>
<feature type="transmembrane region" description="Helical" evidence="3">
    <location>
        <begin position="75"/>
        <end position="97"/>
    </location>
</feature>
<evidence type="ECO:0000313" key="5">
    <source>
        <dbReference type="EMBL" id="KAK9872661.1"/>
    </source>
</evidence>
<keyword evidence="3" id="KW-0472">Membrane</keyword>
<dbReference type="PRINTS" id="PR00722">
    <property type="entry name" value="CHYMOTRYPSIN"/>
</dbReference>
<dbReference type="EMBL" id="JARQZJ010000012">
    <property type="protein sequence ID" value="KAK9872661.1"/>
    <property type="molecule type" value="Genomic_DNA"/>
</dbReference>
<dbReference type="AlphaFoldDB" id="A0AAW1TWZ6"/>
<feature type="compositionally biased region" description="Polar residues" evidence="2">
    <location>
        <begin position="217"/>
        <end position="228"/>
    </location>
</feature>
<dbReference type="Gene3D" id="2.40.10.10">
    <property type="entry name" value="Trypsin-like serine proteases"/>
    <property type="match status" value="1"/>
</dbReference>
<proteinExistence type="predicted"/>
<dbReference type="GO" id="GO:0006508">
    <property type="term" value="P:proteolysis"/>
    <property type="evidence" value="ECO:0007669"/>
    <property type="project" value="InterPro"/>
</dbReference>